<evidence type="ECO:0000256" key="8">
    <source>
        <dbReference type="ARBA" id="ARBA00022657"/>
    </source>
</evidence>
<keyword evidence="18" id="KW-0391">Immunity</keyword>
<evidence type="ECO:0000256" key="7">
    <source>
        <dbReference type="ARBA" id="ARBA00022490"/>
    </source>
</evidence>
<evidence type="ECO:0000256" key="1">
    <source>
        <dbReference type="ARBA" id="ARBA00000900"/>
    </source>
</evidence>
<dbReference type="PANTHER" id="PTHR22605">
    <property type="entry name" value="RZ-TYPE DOMAIN-CONTAINING PROTEIN"/>
    <property type="match status" value="1"/>
</dbReference>
<protein>
    <recommendedName>
        <fullName evidence="6">RING-type E3 ubiquitin transferase</fullName>
        <ecNumber evidence="6">2.3.2.27</ecNumber>
    </recommendedName>
</protein>
<dbReference type="GO" id="GO:0061630">
    <property type="term" value="F:ubiquitin protein ligase activity"/>
    <property type="evidence" value="ECO:0007669"/>
    <property type="project" value="UniProtKB-EC"/>
</dbReference>
<evidence type="ECO:0000256" key="17">
    <source>
        <dbReference type="ARBA" id="ARBA00022840"/>
    </source>
</evidence>
<evidence type="ECO:0000256" key="20">
    <source>
        <dbReference type="ARBA" id="ARBA00023268"/>
    </source>
</evidence>
<dbReference type="GO" id="GO:0006511">
    <property type="term" value="P:ubiquitin-dependent protein catabolic process"/>
    <property type="evidence" value="ECO:0007669"/>
    <property type="project" value="TreeGrafter"/>
</dbReference>
<feature type="compositionally biased region" description="Polar residues" evidence="23">
    <location>
        <begin position="63"/>
        <end position="73"/>
    </location>
</feature>
<keyword evidence="9" id="KW-0551">Lipid droplet</keyword>
<feature type="domain" description="RZ-type" evidence="25">
    <location>
        <begin position="4530"/>
        <end position="4604"/>
    </location>
</feature>
<feature type="compositionally biased region" description="Polar residues" evidence="23">
    <location>
        <begin position="277"/>
        <end position="286"/>
    </location>
</feature>
<keyword evidence="20" id="KW-0511">Multifunctional enzyme</keyword>
<feature type="compositionally biased region" description="Basic and acidic residues" evidence="23">
    <location>
        <begin position="373"/>
        <end position="384"/>
    </location>
</feature>
<dbReference type="Gene3D" id="3.40.50.300">
    <property type="entry name" value="P-loop containing nucleotide triphosphate hydrolases"/>
    <property type="match status" value="2"/>
</dbReference>
<evidence type="ECO:0000256" key="19">
    <source>
        <dbReference type="ARBA" id="ARBA00023098"/>
    </source>
</evidence>
<dbReference type="GO" id="GO:0008270">
    <property type="term" value="F:zinc ion binding"/>
    <property type="evidence" value="ECO:0007669"/>
    <property type="project" value="UniProtKB-KW"/>
</dbReference>
<keyword evidence="27" id="KW-1185">Reference proteome</keyword>
<feature type="compositionally biased region" description="Basic and acidic residues" evidence="23">
    <location>
        <begin position="396"/>
        <end position="406"/>
    </location>
</feature>
<evidence type="ECO:0000256" key="21">
    <source>
        <dbReference type="ARBA" id="ARBA00048778"/>
    </source>
</evidence>
<dbReference type="EMBL" id="JAFDVH010000001">
    <property type="protein sequence ID" value="KAG7491231.1"/>
    <property type="molecule type" value="Genomic_DNA"/>
</dbReference>
<feature type="non-terminal residue" evidence="26">
    <location>
        <position position="1"/>
    </location>
</feature>
<dbReference type="Pfam" id="PF13923">
    <property type="entry name" value="zf-C3HC4_2"/>
    <property type="match status" value="1"/>
</dbReference>
<feature type="region of interest" description="Disordered" evidence="23">
    <location>
        <begin position="1767"/>
        <end position="1799"/>
    </location>
</feature>
<feature type="region of interest" description="Disordered" evidence="23">
    <location>
        <begin position="19"/>
        <end position="408"/>
    </location>
</feature>
<feature type="compositionally biased region" description="Basic and acidic residues" evidence="23">
    <location>
        <begin position="1774"/>
        <end position="1784"/>
    </location>
</feature>
<comment type="similarity">
    <text evidence="5">Belongs to the AAA ATPase family.</text>
</comment>
<feature type="compositionally biased region" description="Acidic residues" evidence="23">
    <location>
        <begin position="1786"/>
        <end position="1799"/>
    </location>
</feature>
<feature type="region of interest" description="Disordered" evidence="23">
    <location>
        <begin position="3345"/>
        <end position="3382"/>
    </location>
</feature>
<dbReference type="Gene3D" id="3.30.40.10">
    <property type="entry name" value="Zinc/RING finger domain, C3HC4 (zinc finger)"/>
    <property type="match status" value="1"/>
</dbReference>
<dbReference type="InterPro" id="IPR003593">
    <property type="entry name" value="AAA+_ATPase"/>
</dbReference>
<evidence type="ECO:0000256" key="14">
    <source>
        <dbReference type="ARBA" id="ARBA00022786"/>
    </source>
</evidence>
<dbReference type="GO" id="GO:0005829">
    <property type="term" value="C:cytosol"/>
    <property type="evidence" value="ECO:0007669"/>
    <property type="project" value="UniProtKB-SubCell"/>
</dbReference>
<evidence type="ECO:0000256" key="6">
    <source>
        <dbReference type="ARBA" id="ARBA00012483"/>
    </source>
</evidence>
<dbReference type="Proteomes" id="UP001046870">
    <property type="component" value="Chromosome 1"/>
</dbReference>
<feature type="compositionally biased region" description="Polar residues" evidence="23">
    <location>
        <begin position="153"/>
        <end position="167"/>
    </location>
</feature>
<feature type="compositionally biased region" description="Basic and acidic residues" evidence="23">
    <location>
        <begin position="312"/>
        <end position="325"/>
    </location>
</feature>
<evidence type="ECO:0000259" key="25">
    <source>
        <dbReference type="PROSITE" id="PS51981"/>
    </source>
</evidence>
<evidence type="ECO:0000313" key="26">
    <source>
        <dbReference type="EMBL" id="KAG7491231.1"/>
    </source>
</evidence>
<dbReference type="Pfam" id="PF20173">
    <property type="entry name" value="ZnF_RZ-type"/>
    <property type="match status" value="1"/>
</dbReference>
<sequence length="5240" mass="583033">RVTYEVDKREHQHVSYPAVIRLTKGQGDTEWAGLEDSSREARSMEPSPDSDVWGNQGPLQGPEPSSQIDNNGNPAGPEEETVTKRAGTQGEEPKQEHNESRDKGQDTKSEKKRRRRGKKKGKEEDAGEGVKNTAAVSEGPAEKGRMEGLEPETPQSGNTRATQTEPLQDQAGPRTKQPKNKCTQTEGLQDQDGPKKKRQKNKWTQTEELQETGWRTGRSKSTGTQTEGPLDQTGLQTEGPQTAGTQTEGPPSGDAGSDRAQPKPGKLKRKNKEPRTETANQTPQHAQTDPPPPTQGDTQCSTGTDSQGAGAGHEEQKQGGTEEKGGATTPGGGQIKEGAGNAKDTPPSEKGVKRKSTTDNLNLQQSANTGESRSTELEKPKEQSDQTAGKGGKATGKKETWKHPPPMEHSGTPMFTFYVYAILDRKFNYSFRSDALLVLFPDGQDTLDVTFSKGLDKQGYLIEAQFRAKMHLVKGQRIHYKFAIRKRNENIEEMAERNIFIPYNYPYNELHLYEGHIHRAQRSWSIKGFFLGFIKSKEEGILLARQAASRVLLDRIFERLERSFEENVVRLPQDLRQFQLCFGTASRREVYADVTALQSTDVSDLIVERLLQFMKRHSEGSSEKSSPGSNPLLVVLTVFQVCNICQLSLGLKGWAELCCLATSNTVLDSQNLKEMKKIYPNLQFTVIGLINRCARISLAELPLLVPLLHALSEPAVGVGGARAGPVGEEQSWAGLEGVEYSAFREKIRALPEKRRMMLSQMHQCKHLAEGRPLVQTGWLTLVATEDIPEFSAQSGVLLEHLLQSLLFRMREYQKTTDNNQREKNLKAVLVVLQHALEKLQGDRERLADTACVDSLLQCCISIHKSACGMVRLVPGYKAAVTSYQLVLRVAEIQDSILEKAGEEKARERDLLFRRLTDVQRELRMWRDKLLSSTLLTRRGRTKELFYPKELELWDGLLKVECSLQSVSDEWSTTLEKDLRKRISEASAEDKVVLFCLEPVRAAERDAHSTIQRCLWDLCQSGIGTVCQAGKEGDLLAVLSLCPKPIPLPVLSCIIVESVAQFREDPVGSLLDPQSAIHHLLSQGDWQDLQVGQEARQVLQRGHDTLGSLIDALCQGDVLLGRLQTALKRHEQFKKLYRQYKKDSGRKDVPADPERLLSQREGELQAFHQQRELFHTLINMVAKIAEFVTVPEISALEVQHRADVQSGRLSRLVAVRPQGSEEEEEGDCGIARGTVLWYSAGLEALSMAREMHAVRESSLLLSMWVAAAEVAAAPYRGPAHNPAHSPALLSMSLADVQHYLWAPQVTRYRQLGLRIAAASVTFTELEDAFRGSGDRGGAEICRELELMDRALGEFPGLEPGWTVLRFGQIQKYRRLHLAAESAGVVLQVAERLKLTGDFSQIHCLTQLGEDSFRRRPLRSLSDDLVQAGEQLSEVRKQDTTCLEEFLRSQELVSWVKANLQSMSDLKVFVDLASISAGENASEIDRVACFHDAVMGYGPLLYSLPPNSGFEEFMSCARQVFEALRRDNKLPEKLRDSTRLLDWLKGLRETHGSVEQSSLALATAINTQGVYHVGGAETRPGKRCLQSLLLVRVRKDGLDRDHSLEDLLELQNKLMLMSSKGDHGKEQVNRFSQIFEGVQRLGGILLQLHSAGNTLFRGWEAQVHCSPETQPCVRVSFPLPGQLLQLRGEVTEQLQELCRAMERCRGDWAALVADTRSRFPALNLYTAEQAAYLCHALPAAPLPPRAWHLLSPLNPGCSPRDVREALAAATEAGEAEGTREGERGVEEVAAETEGVDGDEDSAGSVDGLWARFRADMPRFLRGHLDIVSLARFLTRLSETNARLVRRALPPGLREGRPNLVLCPAAQTLTAALSFYAVSPAQPPPTVEEVLLCRGETSEEEVDIFLRRALGPAGEGKLFTLLHPGLLAYEVGVALGERFEALGRAAGPRYRLLIVSPVSHQHKYVPSFFSGCKVQAGAGVSAEGVGQYLHRHLAAASQHASVYLGGLSVWVVSSARPAVGKSLYVDRLFERLQRSFPRARRVRLRLTEPRVERDSFLQALSQRVEPLGGGGTILLHLDTTAVRHGLEEFLFELLVLGGFSDSEGKLWRRNSAHLIAVEVLRPRPARTNQSRSEQTNHSLLDVLPTIHCRPPREVKDLALKIRNGQARRTFDPLMDEQEFASEGVQRPYQYLRRYNRRENLDPFKYKEGSVKGDPVDCIHHLLANCGVEDPSWAELRNFSWFLNLQLRDCERSLFCDPDFLAHHLPGFKGFIVKFMVLMARDFATPSLDASDQSPSFLPEDGERGDDLLARLTVRKRWESEPHPYIFFNADHVSMSFLGFHVEPGPRGGTLNAVDPKTRRVVMGDVMSPELLRGLERQGISLSEDFDRLPREDKIQRISFVVGARKGWAKGAFDPDPTYELTADNVMKMLAIHMRFRCGIPVVVMGETGCGKTRLVRFLCDLQREGRPAQNMVLVKVHGGTTAETIRRKVRRAEELAEGNSRQFGLDTVLFFDEANTTEAIFAIKEVICDRTVGGHPLREDVGLKVIAACNPYRRHSPEMIERLERAGLGYRVRSSDTEDRLGRVPLRQLVYRVQPLPPSMVPLVWDFGQLSDSAELSYIRQIVQTQARDRDRGLPASCHKVISSVLAASQAYMRSRKDECSFVSLRDVERSVTVLLWFYRHRDDLFKRCVAREPSSILRCLALAVGVCYYPSLIDKKHYLRAICRHFPEPLNSPEALEREILSCQDVFLENIQTRDTVAKNIALKENVFLMVVCIELRIPLFLVGKPGSSKSLAKTVVADAMQGRSSRCALYRKLKQVHMVSFQCSPHSSPEGIIGTFRQCARFQQGKSLDEYVSVVVLDEVGLAEDSPQMPLKTLHPLLEDGRVDDDAGGDDPGEHMKVGFVGISNWALDPAKMNRGIFVSRWDPSENELVETAKGICSSDTPVLLKIQHLFPKLAKAYLSICRTTDRNQFFGLRDYYSLVKMIFAAVKRSQQEPSESELAEAILRNFSGQPESFDPLQHFRDLFRTLGDVRRPSTLGMIGKNLGRGGEQESRYLLLLTTNNAALHILQQRVFSGEGRVAPEIVFGSGFPKDQEYSQVCRNVNRVKTCMETGRAVVLLNLQNLYESLYDALNQYYVYLGGQQYVDLGLGTHRVKCRVHQSFRLVVVEDQRKVYEQFPVPLINRLEKHRVDRGADLAPWQQRVLRRLEEWVREFARLPGAAAAAAEFEPPDAFVGFHGDACASALLQALERRGRPRGRSGDPHDQEAGLKQEEPMEEGHGDTETNEGMAHGQEASANWSLGDGAEGLVVAESSPVPGEEQESPQREEAEPDVSMDAMADGVDAASAGEPELTAEGGDAADAMEVEEKDDEAEMQESTKSTEGDEEEEVLEAAKSFLLNCATPDAILRLEYSDLGSRERGVLRRVYFHQQHHLSLRDFMQSHLSEAEDPCRFIEVTTFSSLLTQLDVRLLAQALGVATRSLLLLSLHQFDTEASFCSKIRGFLRESDGSAHMLLIQTDAEESLCSDELIASAKYCTMNELRSVEPSPAQCVVVFITKLSRLKGGSQYIGFQGGDAEDMSSDLSALCGTLVSQLLALSVQPEDTSGSAVCVGVGQKGAGPRLHGLSLVRSCVQKAVSLLRDAAAGVSRSLERVQILLGLLGAEQGQPGARFVQVLLGRLVVALAQREELMPSPGEWVSKEATKRQALQEGGTLRHTLWLCLQSTLTPVLAQVLEVLDRDANLDLLCCSGCAADQEINVQRHLVVGGEEQRCAAPFSWLIKMHCQSLWEESEFGPGTREDDTQRVLRFVSSFGSSRLGGHIAKLAGPESAEFARRYLRDFVLLSFRVASEEEEEVFTSAVLGCVSELQRRVAVTSDLSPAWLTAAVTRSALRLDALSHVLQVRPRLSRHLRRPPGSEAPEMREDVLALGACVEEMEQQPVTSLAECESFLRRVELLQPCVERTFGQNYSALCSPGCLQHLEAIRTAWRGMLVVAAFIQQVVLSVKDGRLEVLALKHCTPLQRVMRDSPDLRSKETLHQVIRILNSYHEEFTGLDFRYGTRCPVCLAELVEPAALPCGHLFCLACLRRAVRDASRCPKCRTELPPHFQPSASQELSAALLVDQKLRACCNAFFLEVVSRFCLTEGVGPGEGVVELLFSLLISAQGSVYRTRDLSPLLDCVDDSPVVRSVLPKLLLQYSFEQVKGHIQSYLQSLQDHILDREDETELYRLFVNCFQDSLCVTGGDGSEDAPSERLADDARFLSRLARRQTPGRQDDPAGFLLSMARLRACLGTAAALLQSAVTSQGNTGESGELEARYLEQVKAVCEYRGNDWYRVYLLRAVNRQAGLDCVHALMNSDTWRWAFPPEVIRLQKLVPAEVDYFLCLGGPYRTLRDAVGRAMLESQAHPLQAALQDLGVSASAARILLSLALFRQVTCRLASPNEVLRPRPQEILILEEYLRSSTSGQHRDFCLALLTNQIGGLGSPLHVTPAVPTRRRPLLEILVHAGAVFQNGNGLLSPLHQLASEPGTMAASFLPTMPDDHASEALRLVNPGGQSRIYYCRNRHPCIVGECGRPMQLGRCADCGAHIGGQNHTAVAGFTQATSSIRDQTRTGHVLGAARRRSDAPDRQVSLAEWTVLRLCTHLALLLGAVRHHQGVSAVIHPEVADVWEFLWEHLERDMEVLGRSLGQNVDNTAVTIHLVLQGLLQHATVAGSYQQGADLSSRQGRQRWEKLVCDAVIGPVIQSLESKLGTARQLVAADGQLSGGPLMRLLDGDPSPALPLPSDCPTHSSSFWKLPEPLSVERFSQLLQQSPQRESVPLLSLFMKKVPCVRQLHHLPNLVALLRAFPLATEAESLSIGLVLQQIPAGQRKVLEMRVKIFMEVWNQVRMELATSVEMGVPQALCESELRMDSPGRFLSLCRGGPGSCLSALIRFLSETHNSLVREARRQSRQGDSDYSVPLEVVSETQLALCHPERELLPLVLAHCHYTLRKGEETSSSYDLRGIQVQLTRRFLAGKPLIQEDTSKYLSRQSQDFSMVLAEVRARIPQVPLKGSVRAAMRATLRSFTDACDAALALEVGLRFLGKTGGNPRDPLVPYLRDTLRMEERISSSVAKVLGESRLEHSVSTWQLLTCWKSELRASRGQEPFQKLPKKYRQRLLEEERKAVMVFLRVTDAEAFSWELHEILLLKTSNPSPDDNYPPHWDIRSTLEIHLEQKSSPPLPGLEGLPEELTLEKGADIWRLAVEFKR</sequence>
<evidence type="ECO:0000256" key="9">
    <source>
        <dbReference type="ARBA" id="ARBA00022677"/>
    </source>
</evidence>
<accession>A0A9D3TCY6</accession>
<feature type="compositionally biased region" description="Basic and acidic residues" evidence="23">
    <location>
        <begin position="3255"/>
        <end position="3279"/>
    </location>
</feature>
<dbReference type="PANTHER" id="PTHR22605:SF21">
    <property type="entry name" value="E3 UBIQUITIN-PROTEIN LIGASE RNF213-BETA"/>
    <property type="match status" value="1"/>
</dbReference>
<keyword evidence="13 22" id="KW-0863">Zinc-finger</keyword>
<keyword evidence="16" id="KW-0862">Zinc</keyword>
<comment type="pathway">
    <text evidence="4">Protein modification; protein ubiquitination.</text>
</comment>
<dbReference type="InterPro" id="IPR027417">
    <property type="entry name" value="P-loop_NTPase"/>
</dbReference>
<dbReference type="GO" id="GO:0006629">
    <property type="term" value="P:lipid metabolic process"/>
    <property type="evidence" value="ECO:0007669"/>
    <property type="project" value="UniProtKB-KW"/>
</dbReference>
<evidence type="ECO:0000256" key="4">
    <source>
        <dbReference type="ARBA" id="ARBA00004906"/>
    </source>
</evidence>
<dbReference type="GO" id="GO:0005730">
    <property type="term" value="C:nucleolus"/>
    <property type="evidence" value="ECO:0007669"/>
    <property type="project" value="TreeGrafter"/>
</dbReference>
<evidence type="ECO:0000256" key="2">
    <source>
        <dbReference type="ARBA" id="ARBA00004502"/>
    </source>
</evidence>
<evidence type="ECO:0000256" key="10">
    <source>
        <dbReference type="ARBA" id="ARBA00022679"/>
    </source>
</evidence>
<evidence type="ECO:0000313" key="27">
    <source>
        <dbReference type="Proteomes" id="UP001046870"/>
    </source>
</evidence>
<dbReference type="FunFam" id="3.40.50.300:FF:000491">
    <property type="entry name" value="E3 ubiquitin-protein ligase RNF213"/>
    <property type="match status" value="1"/>
</dbReference>
<keyword evidence="7" id="KW-0963">Cytoplasm</keyword>
<dbReference type="PROSITE" id="PS00518">
    <property type="entry name" value="ZF_RING_1"/>
    <property type="match status" value="1"/>
</dbReference>
<dbReference type="SMART" id="SM00382">
    <property type="entry name" value="AAA"/>
    <property type="match status" value="2"/>
</dbReference>
<keyword evidence="19" id="KW-0443">Lipid metabolism</keyword>
<reference evidence="26" key="1">
    <citation type="submission" date="2021-01" db="EMBL/GenBank/DDBJ databases">
        <authorList>
            <person name="Zahm M."/>
            <person name="Roques C."/>
            <person name="Cabau C."/>
            <person name="Klopp C."/>
            <person name="Donnadieu C."/>
            <person name="Jouanno E."/>
            <person name="Lampietro C."/>
            <person name="Louis A."/>
            <person name="Herpin A."/>
            <person name="Echchiki A."/>
            <person name="Berthelot C."/>
            <person name="Parey E."/>
            <person name="Roest-Crollius H."/>
            <person name="Braasch I."/>
            <person name="Postlethwait J."/>
            <person name="Bobe J."/>
            <person name="Montfort J."/>
            <person name="Bouchez O."/>
            <person name="Begum T."/>
            <person name="Mejri S."/>
            <person name="Adams A."/>
            <person name="Chen W.-J."/>
            <person name="Guiguen Y."/>
        </authorList>
    </citation>
    <scope>NUCLEOTIDE SEQUENCE</scope>
    <source>
        <strain evidence="26">YG-15Mar2019-1</strain>
        <tissue evidence="26">Brain</tissue>
    </source>
</reference>
<keyword evidence="8" id="KW-0037">Angiogenesis</keyword>
<evidence type="ECO:0000256" key="5">
    <source>
        <dbReference type="ARBA" id="ARBA00006914"/>
    </source>
</evidence>
<evidence type="ECO:0000256" key="3">
    <source>
        <dbReference type="ARBA" id="ARBA00004514"/>
    </source>
</evidence>
<dbReference type="GO" id="GO:0016020">
    <property type="term" value="C:membrane"/>
    <property type="evidence" value="ECO:0007669"/>
    <property type="project" value="TreeGrafter"/>
</dbReference>
<comment type="caution">
    <text evidence="26">The sequence shown here is derived from an EMBL/GenBank/DDBJ whole genome shotgun (WGS) entry which is preliminary data.</text>
</comment>
<gene>
    <name evidence="26" type="ORF">MATL_G00000820</name>
</gene>
<evidence type="ECO:0000256" key="18">
    <source>
        <dbReference type="ARBA" id="ARBA00022859"/>
    </source>
</evidence>
<comment type="subcellular location">
    <subcellularLocation>
        <location evidence="3">Cytoplasm</location>
        <location evidence="3">Cytosol</location>
    </subcellularLocation>
    <subcellularLocation>
        <location evidence="2">Lipid droplet</location>
    </subcellularLocation>
</comment>
<dbReference type="GO" id="GO:0005811">
    <property type="term" value="C:lipid droplet"/>
    <property type="evidence" value="ECO:0007669"/>
    <property type="project" value="UniProtKB-SubCell"/>
</dbReference>
<comment type="catalytic activity">
    <reaction evidence="21">
        <text>ATP + H2O = ADP + phosphate + H(+)</text>
        <dbReference type="Rhea" id="RHEA:13065"/>
        <dbReference type="ChEBI" id="CHEBI:15377"/>
        <dbReference type="ChEBI" id="CHEBI:15378"/>
        <dbReference type="ChEBI" id="CHEBI:30616"/>
        <dbReference type="ChEBI" id="CHEBI:43474"/>
        <dbReference type="ChEBI" id="CHEBI:456216"/>
    </reaction>
    <physiologicalReaction direction="left-to-right" evidence="21">
        <dbReference type="Rhea" id="RHEA:13066"/>
    </physiologicalReaction>
</comment>
<proteinExistence type="inferred from homology"/>
<dbReference type="GO" id="GO:0002376">
    <property type="term" value="P:immune system process"/>
    <property type="evidence" value="ECO:0007669"/>
    <property type="project" value="UniProtKB-KW"/>
</dbReference>
<dbReference type="SUPFAM" id="SSF57850">
    <property type="entry name" value="RING/U-box"/>
    <property type="match status" value="1"/>
</dbReference>
<keyword evidence="15" id="KW-0378">Hydrolase</keyword>
<feature type="region of interest" description="Disordered" evidence="23">
    <location>
        <begin position="3249"/>
        <end position="3289"/>
    </location>
</feature>
<dbReference type="PROSITE" id="PS50089">
    <property type="entry name" value="ZF_RING_2"/>
    <property type="match status" value="1"/>
</dbReference>
<dbReference type="FunFam" id="3.40.50.300:FF:000804">
    <property type="entry name" value="E3 ubiquitin-protein ligase RNF213"/>
    <property type="match status" value="1"/>
</dbReference>
<feature type="compositionally biased region" description="Basic and acidic residues" evidence="23">
    <location>
        <begin position="91"/>
        <end position="109"/>
    </location>
</feature>
<name>A0A9D3TCY6_MEGAT</name>
<evidence type="ECO:0000256" key="12">
    <source>
        <dbReference type="ARBA" id="ARBA00022741"/>
    </source>
</evidence>
<keyword evidence="11" id="KW-0479">Metal-binding</keyword>
<keyword evidence="17" id="KW-0067">ATP-binding</keyword>
<feature type="compositionally biased region" description="Polar residues" evidence="23">
    <location>
        <begin position="358"/>
        <end position="372"/>
    </location>
</feature>
<feature type="compositionally biased region" description="Polar residues" evidence="23">
    <location>
        <begin position="219"/>
        <end position="249"/>
    </location>
</feature>
<dbReference type="GO" id="GO:2000051">
    <property type="term" value="P:negative regulation of non-canonical Wnt signaling pathway"/>
    <property type="evidence" value="ECO:0007669"/>
    <property type="project" value="TreeGrafter"/>
</dbReference>
<feature type="compositionally biased region" description="Basic residues" evidence="23">
    <location>
        <begin position="110"/>
        <end position="120"/>
    </location>
</feature>
<evidence type="ECO:0000256" key="22">
    <source>
        <dbReference type="PROSITE-ProRule" id="PRU00175"/>
    </source>
</evidence>
<evidence type="ECO:0000256" key="11">
    <source>
        <dbReference type="ARBA" id="ARBA00022723"/>
    </source>
</evidence>
<dbReference type="InterPro" id="IPR001841">
    <property type="entry name" value="Znf_RING"/>
</dbReference>
<dbReference type="InterPro" id="IPR046439">
    <property type="entry name" value="ZF_RZ_dom"/>
</dbReference>
<dbReference type="OrthoDB" id="2423195at2759"/>
<keyword evidence="14" id="KW-0833">Ubl conjugation pathway</keyword>
<feature type="region of interest" description="Disordered" evidence="23">
    <location>
        <begin position="3309"/>
        <end position="3328"/>
    </location>
</feature>
<dbReference type="GO" id="GO:0002040">
    <property type="term" value="P:sprouting angiogenesis"/>
    <property type="evidence" value="ECO:0007669"/>
    <property type="project" value="TreeGrafter"/>
</dbReference>
<keyword evidence="12" id="KW-0547">Nucleotide-binding</keyword>
<dbReference type="SUPFAM" id="SSF52540">
    <property type="entry name" value="P-loop containing nucleoside triphosphate hydrolases"/>
    <property type="match status" value="2"/>
</dbReference>
<dbReference type="SMART" id="SM00184">
    <property type="entry name" value="RING"/>
    <property type="match status" value="1"/>
</dbReference>
<evidence type="ECO:0000256" key="15">
    <source>
        <dbReference type="ARBA" id="ARBA00022801"/>
    </source>
</evidence>
<dbReference type="GO" id="GO:0005524">
    <property type="term" value="F:ATP binding"/>
    <property type="evidence" value="ECO:0007669"/>
    <property type="project" value="UniProtKB-KW"/>
</dbReference>
<evidence type="ECO:0000256" key="23">
    <source>
        <dbReference type="SAM" id="MobiDB-lite"/>
    </source>
</evidence>
<comment type="catalytic activity">
    <reaction evidence="1">
        <text>S-ubiquitinyl-[E2 ubiquitin-conjugating enzyme]-L-cysteine + [acceptor protein]-L-lysine = [E2 ubiquitin-conjugating enzyme]-L-cysteine + N(6)-ubiquitinyl-[acceptor protein]-L-lysine.</text>
        <dbReference type="EC" id="2.3.2.27"/>
    </reaction>
</comment>
<evidence type="ECO:0000256" key="16">
    <source>
        <dbReference type="ARBA" id="ARBA00022833"/>
    </source>
</evidence>
<dbReference type="InterPro" id="IPR031248">
    <property type="entry name" value="RNF213"/>
</dbReference>
<dbReference type="GO" id="GO:0016887">
    <property type="term" value="F:ATP hydrolysis activity"/>
    <property type="evidence" value="ECO:0007669"/>
    <property type="project" value="InterPro"/>
</dbReference>
<organism evidence="26 27">
    <name type="scientific">Megalops atlanticus</name>
    <name type="common">Tarpon</name>
    <name type="synonym">Clupea gigantea</name>
    <dbReference type="NCBI Taxonomy" id="7932"/>
    <lineage>
        <taxon>Eukaryota</taxon>
        <taxon>Metazoa</taxon>
        <taxon>Chordata</taxon>
        <taxon>Craniata</taxon>
        <taxon>Vertebrata</taxon>
        <taxon>Euteleostomi</taxon>
        <taxon>Actinopterygii</taxon>
        <taxon>Neopterygii</taxon>
        <taxon>Teleostei</taxon>
        <taxon>Elopiformes</taxon>
        <taxon>Megalopidae</taxon>
        <taxon>Megalops</taxon>
    </lineage>
</organism>
<dbReference type="InterPro" id="IPR013083">
    <property type="entry name" value="Znf_RING/FYVE/PHD"/>
</dbReference>
<dbReference type="EC" id="2.3.2.27" evidence="6"/>
<feature type="domain" description="RING-type" evidence="24">
    <location>
        <begin position="4055"/>
        <end position="4093"/>
    </location>
</feature>
<keyword evidence="10" id="KW-0808">Transferase</keyword>
<dbReference type="PROSITE" id="PS51981">
    <property type="entry name" value="ZF_RZ"/>
    <property type="match status" value="1"/>
</dbReference>
<evidence type="ECO:0000259" key="24">
    <source>
        <dbReference type="PROSITE" id="PS50089"/>
    </source>
</evidence>
<evidence type="ECO:0000256" key="13">
    <source>
        <dbReference type="ARBA" id="ARBA00022771"/>
    </source>
</evidence>
<dbReference type="InterPro" id="IPR017907">
    <property type="entry name" value="Znf_RING_CS"/>
</dbReference>
<feature type="compositionally biased region" description="Acidic residues" evidence="23">
    <location>
        <begin position="3357"/>
        <end position="3370"/>
    </location>
</feature>